<evidence type="ECO:0000256" key="3">
    <source>
        <dbReference type="SAM" id="MobiDB-lite"/>
    </source>
</evidence>
<gene>
    <name evidence="5" type="primary">HEN4_3</name>
    <name evidence="5" type="ORF">A4A49_00528</name>
</gene>
<evidence type="ECO:0000259" key="4">
    <source>
        <dbReference type="SMART" id="SM00322"/>
    </source>
</evidence>
<dbReference type="CDD" id="cd22460">
    <property type="entry name" value="KH-I_PEPPER_rpt2_like"/>
    <property type="match status" value="1"/>
</dbReference>
<dbReference type="EMBL" id="MJEQ01000240">
    <property type="protein sequence ID" value="OIT38068.1"/>
    <property type="molecule type" value="Genomic_DNA"/>
</dbReference>
<feature type="domain" description="K Homology" evidence="4">
    <location>
        <begin position="543"/>
        <end position="613"/>
    </location>
</feature>
<dbReference type="AlphaFoldDB" id="A0A314L921"/>
<feature type="domain" description="K Homology" evidence="4">
    <location>
        <begin position="271"/>
        <end position="349"/>
    </location>
</feature>
<dbReference type="InterPro" id="IPR004087">
    <property type="entry name" value="KH_dom"/>
</dbReference>
<dbReference type="InterPro" id="IPR036612">
    <property type="entry name" value="KH_dom_type_1_sf"/>
</dbReference>
<feature type="region of interest" description="Disordered" evidence="3">
    <location>
        <begin position="1"/>
        <end position="25"/>
    </location>
</feature>
<dbReference type="SMART" id="SM00322">
    <property type="entry name" value="KH"/>
    <property type="match status" value="5"/>
</dbReference>
<protein>
    <submittedName>
        <fullName evidence="5">Kh domain-containing protein hen4</fullName>
    </submittedName>
</protein>
<dbReference type="GeneID" id="109239918"/>
<dbReference type="PROSITE" id="PS50084">
    <property type="entry name" value="KH_TYPE_1"/>
    <property type="match status" value="4"/>
</dbReference>
<dbReference type="Pfam" id="PF00013">
    <property type="entry name" value="KH_1"/>
    <property type="match status" value="4"/>
</dbReference>
<reference evidence="5" key="1">
    <citation type="submission" date="2016-11" db="EMBL/GenBank/DDBJ databases">
        <title>The genome of Nicotiana attenuata.</title>
        <authorList>
            <person name="Xu S."/>
            <person name="Brockmoeller T."/>
            <person name="Gaquerel E."/>
            <person name="Navarro A."/>
            <person name="Kuhl H."/>
            <person name="Gase K."/>
            <person name="Ling Z."/>
            <person name="Zhou W."/>
            <person name="Kreitzer C."/>
            <person name="Stanke M."/>
            <person name="Tang H."/>
            <person name="Lyons E."/>
            <person name="Pandey P."/>
            <person name="Pandey S.P."/>
            <person name="Timmermann B."/>
            <person name="Baldwin I.T."/>
        </authorList>
    </citation>
    <scope>NUCLEOTIDE SEQUENCE [LARGE SCALE GENOMIC DNA]</scope>
    <source>
        <strain evidence="5">UT</strain>
    </source>
</reference>
<feature type="domain" description="K Homology" evidence="4">
    <location>
        <begin position="29"/>
        <end position="125"/>
    </location>
</feature>
<keyword evidence="2" id="KW-0694">RNA-binding</keyword>
<organism evidence="5 6">
    <name type="scientific">Nicotiana attenuata</name>
    <name type="common">Coyote tobacco</name>
    <dbReference type="NCBI Taxonomy" id="49451"/>
    <lineage>
        <taxon>Eukaryota</taxon>
        <taxon>Viridiplantae</taxon>
        <taxon>Streptophyta</taxon>
        <taxon>Embryophyta</taxon>
        <taxon>Tracheophyta</taxon>
        <taxon>Spermatophyta</taxon>
        <taxon>Magnoliopsida</taxon>
        <taxon>eudicotyledons</taxon>
        <taxon>Gunneridae</taxon>
        <taxon>Pentapetalae</taxon>
        <taxon>asterids</taxon>
        <taxon>lamiids</taxon>
        <taxon>Solanales</taxon>
        <taxon>Solanaceae</taxon>
        <taxon>Nicotianoideae</taxon>
        <taxon>Nicotianeae</taxon>
        <taxon>Nicotiana</taxon>
    </lineage>
</organism>
<keyword evidence="6" id="KW-1185">Reference proteome</keyword>
<dbReference type="GO" id="GO:0003723">
    <property type="term" value="F:RNA binding"/>
    <property type="evidence" value="ECO:0007669"/>
    <property type="project" value="UniProtKB-UniRule"/>
</dbReference>
<evidence type="ECO:0000313" key="6">
    <source>
        <dbReference type="Proteomes" id="UP000187609"/>
    </source>
</evidence>
<dbReference type="Gene3D" id="3.30.1370.10">
    <property type="entry name" value="K Homology domain, type 1"/>
    <property type="match status" value="5"/>
</dbReference>
<dbReference type="OrthoDB" id="442947at2759"/>
<evidence type="ECO:0000313" key="5">
    <source>
        <dbReference type="EMBL" id="OIT38068.1"/>
    </source>
</evidence>
<accession>A0A314L921</accession>
<name>A0A314L921_NICAT</name>
<dbReference type="PANTHER" id="PTHR10288">
    <property type="entry name" value="KH DOMAIN CONTAINING RNA BINDING PROTEIN"/>
    <property type="match status" value="1"/>
</dbReference>
<sequence length="614" mass="65460">MNHQNHHRPASKRGGGGGGGDPTTVVQPGQVNFRLLCHVNTAGGVIGNSGGVIKNLETQTGCKIRFEEPLPNCHERVINITGDSNIDKKIGISYNNSEEVEEVVEVSRAQEGLIRVYERVLQVEGNEGGAVGCRLLAIKSQIGALMGKGGAIVDGIRKSTGAKIKVLKKDQLPACAVPEEELIQIMGRTLAVKKALVPVSRRLQVRLPADRTTAHVTSEGAVREQSADFLLDTKPSIPSLQRNAVNHSSVVQSLSSDVDRVLNLDADSAQRKVVFRLLCSNDAAGGVIGKGAIIVKALEKDTGASIKFSTPIAGSKDRVATISSLESREPLYSPAQVATVRVFERSLEASRVHRHIPGVGKSGSISARILVGSSEIKCLIAEWERVSSEIGLSTGVEVQLLGAEHAPNCAAENDKVVQIVGEHDSVKSALFQLTGRLREAFFSNLVSEEAVPRNYPYSSRSHGSLHEIGTSMPSQLDHLPSFSSLDKMDHLGFVPNLGGPHSLLQDKQSKHRSNGKTIKESMGGWKSSQGGPESGRMDENGVAKKTIVITVSGQKFSSVYGENGSNLARLKEISGAAVVLQDPGPGECDGKVIISGSPEQIQIAQSVHQAFIFL</sequence>
<feature type="compositionally biased region" description="Basic residues" evidence="3">
    <location>
        <begin position="1"/>
        <end position="11"/>
    </location>
</feature>
<dbReference type="STRING" id="49451.A0A314L921"/>
<proteinExistence type="predicted"/>
<keyword evidence="1" id="KW-0677">Repeat</keyword>
<evidence type="ECO:0000256" key="2">
    <source>
        <dbReference type="PROSITE-ProRule" id="PRU00117"/>
    </source>
</evidence>
<comment type="caution">
    <text evidence="5">The sequence shown here is derived from an EMBL/GenBank/DDBJ whole genome shotgun (WGS) entry which is preliminary data.</text>
</comment>
<evidence type="ECO:0000256" key="1">
    <source>
        <dbReference type="ARBA" id="ARBA00022737"/>
    </source>
</evidence>
<dbReference type="Gramene" id="OIT38068">
    <property type="protein sequence ID" value="OIT38068"/>
    <property type="gene ID" value="A4A49_00528"/>
</dbReference>
<feature type="domain" description="K Homology" evidence="4">
    <location>
        <begin position="129"/>
        <end position="204"/>
    </location>
</feature>
<dbReference type="KEGG" id="nau:109239918"/>
<dbReference type="SUPFAM" id="SSF54791">
    <property type="entry name" value="Eukaryotic type KH-domain (KH-domain type I)"/>
    <property type="match status" value="5"/>
</dbReference>
<dbReference type="InterPro" id="IPR004088">
    <property type="entry name" value="KH_dom_type_1"/>
</dbReference>
<feature type="region of interest" description="Disordered" evidence="3">
    <location>
        <begin position="499"/>
        <end position="539"/>
    </location>
</feature>
<dbReference type="Proteomes" id="UP000187609">
    <property type="component" value="Unassembled WGS sequence"/>
</dbReference>
<feature type="domain" description="K Homology" evidence="4">
    <location>
        <begin position="363"/>
        <end position="438"/>
    </location>
</feature>